<evidence type="ECO:0000313" key="3">
    <source>
        <dbReference type="Proteomes" id="UP000018144"/>
    </source>
</evidence>
<keyword evidence="3" id="KW-1185">Reference proteome</keyword>
<evidence type="ECO:0000313" key="2">
    <source>
        <dbReference type="EMBL" id="CCX08399.1"/>
    </source>
</evidence>
<dbReference type="Proteomes" id="UP000018144">
    <property type="component" value="Unassembled WGS sequence"/>
</dbReference>
<gene>
    <name evidence="2" type="ORF">PCON_07992</name>
</gene>
<accession>U4LD31</accession>
<evidence type="ECO:0000256" key="1">
    <source>
        <dbReference type="SAM" id="MobiDB-lite"/>
    </source>
</evidence>
<proteinExistence type="predicted"/>
<sequence>MPHTTHHTAHLNAGCGSHHVNLKLTRKRTAETTTQSVVCVACEVQCIDSSASWDPPPRARQRPTTPVSISTLLACARNLEPAVESEKKKEKMSETNSII</sequence>
<reference evidence="2 3" key="1">
    <citation type="journal article" date="2013" name="PLoS Genet.">
        <title>The genome and development-dependent transcriptomes of Pyronema confluens: a window into fungal evolution.</title>
        <authorList>
            <person name="Traeger S."/>
            <person name="Altegoer F."/>
            <person name="Freitag M."/>
            <person name="Gabaldon T."/>
            <person name="Kempken F."/>
            <person name="Kumar A."/>
            <person name="Marcet-Houben M."/>
            <person name="Poggeler S."/>
            <person name="Stajich J.E."/>
            <person name="Nowrousian M."/>
        </authorList>
    </citation>
    <scope>NUCLEOTIDE SEQUENCE [LARGE SCALE GENOMIC DNA]</scope>
    <source>
        <strain evidence="3">CBS 100304</strain>
        <tissue evidence="2">Vegetative mycelium</tissue>
    </source>
</reference>
<protein>
    <submittedName>
        <fullName evidence="2">Uncharacterized protein</fullName>
    </submittedName>
</protein>
<feature type="region of interest" description="Disordered" evidence="1">
    <location>
        <begin position="80"/>
        <end position="99"/>
    </location>
</feature>
<feature type="compositionally biased region" description="Basic and acidic residues" evidence="1">
    <location>
        <begin position="84"/>
        <end position="93"/>
    </location>
</feature>
<organism evidence="2 3">
    <name type="scientific">Pyronema omphalodes (strain CBS 100304)</name>
    <name type="common">Pyronema confluens</name>
    <dbReference type="NCBI Taxonomy" id="1076935"/>
    <lineage>
        <taxon>Eukaryota</taxon>
        <taxon>Fungi</taxon>
        <taxon>Dikarya</taxon>
        <taxon>Ascomycota</taxon>
        <taxon>Pezizomycotina</taxon>
        <taxon>Pezizomycetes</taxon>
        <taxon>Pezizales</taxon>
        <taxon>Pyronemataceae</taxon>
        <taxon>Pyronema</taxon>
    </lineage>
</organism>
<dbReference type="EMBL" id="HF935410">
    <property type="protein sequence ID" value="CCX08399.1"/>
    <property type="molecule type" value="Genomic_DNA"/>
</dbReference>
<name>U4LD31_PYROM</name>
<dbReference type="AlphaFoldDB" id="U4LD31"/>